<evidence type="ECO:0000313" key="2">
    <source>
        <dbReference type="EMBL" id="AOS45917.1"/>
    </source>
</evidence>
<keyword evidence="3" id="KW-1185">Reference proteome</keyword>
<sequence>MSLPRLIRLGLSVAACAAASGALRADKHVVVIARANADYEQARQGPDGKPRAETYVFMAGNHYPGHTVDRSVSRLTFRDIAGYLAPELAKQEYYPGPSATEADLLLLVHWGTTLPKVGLQEMTGRLTQEIDHNRLQAETMAAFEVPGTIEGNFDGLPAELTLPQGMEHEREQEFERLNELTDEFSQQSRERSNVTLLGYAEELHRLGRGSWTSELERSLRFDLNSERYFIIIKAYELKRQTASVLRNRPVWTMHLNIRSPGNNFQTALDRMGRAVALFAGQNQPEAKTVRPRLTPGTVTLAPLVILPSDPREAAPPASPRAAP</sequence>
<evidence type="ECO:0000256" key="1">
    <source>
        <dbReference type="SAM" id="SignalP"/>
    </source>
</evidence>
<dbReference type="RefSeq" id="WP_069963014.1">
    <property type="nucleotide sequence ID" value="NZ_CP016094.1"/>
</dbReference>
<reference evidence="2 3" key="1">
    <citation type="submission" date="2016-06" db="EMBL/GenBank/DDBJ databases">
        <title>Three novel species with peptidoglycan cell walls form the new genus Lacunisphaera gen. nov. in the family Opitutaceae of the verrucomicrobial subdivision 4.</title>
        <authorList>
            <person name="Rast P."/>
            <person name="Gloeckner I."/>
            <person name="Jogler M."/>
            <person name="Boedeker C."/>
            <person name="Jeske O."/>
            <person name="Wiegand S."/>
            <person name="Reinhardt R."/>
            <person name="Schumann P."/>
            <person name="Rohde M."/>
            <person name="Spring S."/>
            <person name="Gloeckner F.O."/>
            <person name="Jogler C."/>
        </authorList>
    </citation>
    <scope>NUCLEOTIDE SEQUENCE [LARGE SCALE GENOMIC DNA]</scope>
    <source>
        <strain evidence="2 3">IG16b</strain>
    </source>
</reference>
<feature type="signal peptide" evidence="1">
    <location>
        <begin position="1"/>
        <end position="24"/>
    </location>
</feature>
<gene>
    <name evidence="2" type="ORF">Verru16b_03008</name>
</gene>
<dbReference type="EMBL" id="CP016094">
    <property type="protein sequence ID" value="AOS45917.1"/>
    <property type="molecule type" value="Genomic_DNA"/>
</dbReference>
<name>A0A1D8AYG4_9BACT</name>
<proteinExistence type="predicted"/>
<accession>A0A1D8AYG4</accession>
<organism evidence="2 3">
    <name type="scientific">Lacunisphaera limnophila</name>
    <dbReference type="NCBI Taxonomy" id="1838286"/>
    <lineage>
        <taxon>Bacteria</taxon>
        <taxon>Pseudomonadati</taxon>
        <taxon>Verrucomicrobiota</taxon>
        <taxon>Opitutia</taxon>
        <taxon>Opitutales</taxon>
        <taxon>Opitutaceae</taxon>
        <taxon>Lacunisphaera</taxon>
    </lineage>
</organism>
<dbReference type="KEGG" id="obg:Verru16b_03008"/>
<feature type="chain" id="PRO_5009105371" evidence="1">
    <location>
        <begin position="25"/>
        <end position="323"/>
    </location>
</feature>
<evidence type="ECO:0000313" key="3">
    <source>
        <dbReference type="Proteomes" id="UP000095228"/>
    </source>
</evidence>
<dbReference type="Proteomes" id="UP000095228">
    <property type="component" value="Chromosome"/>
</dbReference>
<dbReference type="AlphaFoldDB" id="A0A1D8AYG4"/>
<protein>
    <submittedName>
        <fullName evidence="2">Uncharacterized protein</fullName>
    </submittedName>
</protein>
<keyword evidence="1" id="KW-0732">Signal</keyword>
<dbReference type="OrthoDB" id="195177at2"/>